<name>A0A2A4JIF3_HELVI</name>
<comment type="caution">
    <text evidence="1">The sequence shown here is derived from an EMBL/GenBank/DDBJ whole genome shotgun (WGS) entry which is preliminary data.</text>
</comment>
<proteinExistence type="predicted"/>
<gene>
    <name evidence="1" type="ORF">B5V51_2137</name>
</gene>
<sequence length="199" mass="23242">MNMFRTLLDSIPKNRSDYVEDLEIPEITLTPYEWVDPEEPLSLRSESFLTDSMAEVDRATYSTDSSIPLSRAMTDSEIDYGFYKRYNRLNYTDTWDHLRDAVNAFPPGYIASLDSFLSLDPTDELEAAELRYAAELAETRRRYNEEWRRRIQSQFDDCCVYEPDDPGLWELQDALRSLDMKVLDLKALEADLASIRPRP</sequence>
<organism evidence="1">
    <name type="scientific">Heliothis virescens</name>
    <name type="common">Tobacco budworm moth</name>
    <dbReference type="NCBI Taxonomy" id="7102"/>
    <lineage>
        <taxon>Eukaryota</taxon>
        <taxon>Metazoa</taxon>
        <taxon>Ecdysozoa</taxon>
        <taxon>Arthropoda</taxon>
        <taxon>Hexapoda</taxon>
        <taxon>Insecta</taxon>
        <taxon>Pterygota</taxon>
        <taxon>Neoptera</taxon>
        <taxon>Endopterygota</taxon>
        <taxon>Lepidoptera</taxon>
        <taxon>Glossata</taxon>
        <taxon>Ditrysia</taxon>
        <taxon>Noctuoidea</taxon>
        <taxon>Noctuidae</taxon>
        <taxon>Heliothinae</taxon>
        <taxon>Heliothis</taxon>
    </lineage>
</organism>
<protein>
    <submittedName>
        <fullName evidence="1">Uncharacterized protein</fullName>
    </submittedName>
</protein>
<dbReference type="EMBL" id="NWSH01001449">
    <property type="protein sequence ID" value="PCG71210.1"/>
    <property type="molecule type" value="Genomic_DNA"/>
</dbReference>
<evidence type="ECO:0000313" key="1">
    <source>
        <dbReference type="EMBL" id="PCG71210.1"/>
    </source>
</evidence>
<reference evidence="1" key="1">
    <citation type="submission" date="2017-09" db="EMBL/GenBank/DDBJ databases">
        <title>Contemporary evolution of a Lepidopteran species, Heliothis virescens, in response to modern agricultural practices.</title>
        <authorList>
            <person name="Fritz M.L."/>
            <person name="Deyonke A.M."/>
            <person name="Papanicolaou A."/>
            <person name="Micinski S."/>
            <person name="Westbrook J."/>
            <person name="Gould F."/>
        </authorList>
    </citation>
    <scope>NUCLEOTIDE SEQUENCE [LARGE SCALE GENOMIC DNA]</scope>
    <source>
        <strain evidence="1">HvINT-</strain>
        <tissue evidence="1">Whole body</tissue>
    </source>
</reference>
<dbReference type="AlphaFoldDB" id="A0A2A4JIF3"/>
<accession>A0A2A4JIF3</accession>